<feature type="chain" id="PRO_5040441708" evidence="1">
    <location>
        <begin position="21"/>
        <end position="128"/>
    </location>
</feature>
<name>A0A9Q0S544_9DIPT</name>
<dbReference type="AlphaFoldDB" id="A0A9Q0S544"/>
<keyword evidence="1" id="KW-0732">Signal</keyword>
<evidence type="ECO:0000256" key="1">
    <source>
        <dbReference type="SAM" id="SignalP"/>
    </source>
</evidence>
<feature type="signal peptide" evidence="1">
    <location>
        <begin position="1"/>
        <end position="20"/>
    </location>
</feature>
<evidence type="ECO:0000313" key="2">
    <source>
        <dbReference type="EMBL" id="KAJ6645399.1"/>
    </source>
</evidence>
<gene>
    <name evidence="2" type="ORF">Bhyg_00605</name>
</gene>
<proteinExistence type="predicted"/>
<accession>A0A9Q0S544</accession>
<keyword evidence="3" id="KW-1185">Reference proteome</keyword>
<protein>
    <submittedName>
        <fullName evidence="2">Uncharacterized protein</fullName>
    </submittedName>
</protein>
<comment type="caution">
    <text evidence="2">The sequence shown here is derived from an EMBL/GenBank/DDBJ whole genome shotgun (WGS) entry which is preliminary data.</text>
</comment>
<dbReference type="EMBL" id="WJQU01000001">
    <property type="protein sequence ID" value="KAJ6645399.1"/>
    <property type="molecule type" value="Genomic_DNA"/>
</dbReference>
<evidence type="ECO:0000313" key="3">
    <source>
        <dbReference type="Proteomes" id="UP001151699"/>
    </source>
</evidence>
<reference evidence="2" key="1">
    <citation type="submission" date="2022-07" db="EMBL/GenBank/DDBJ databases">
        <authorList>
            <person name="Trinca V."/>
            <person name="Uliana J.V.C."/>
            <person name="Torres T.T."/>
            <person name="Ward R.J."/>
            <person name="Monesi N."/>
        </authorList>
    </citation>
    <scope>NUCLEOTIDE SEQUENCE</scope>
    <source>
        <strain evidence="2">HSMRA1968</strain>
        <tissue evidence="2">Whole embryos</tissue>
    </source>
</reference>
<organism evidence="2 3">
    <name type="scientific">Pseudolycoriella hygida</name>
    <dbReference type="NCBI Taxonomy" id="35572"/>
    <lineage>
        <taxon>Eukaryota</taxon>
        <taxon>Metazoa</taxon>
        <taxon>Ecdysozoa</taxon>
        <taxon>Arthropoda</taxon>
        <taxon>Hexapoda</taxon>
        <taxon>Insecta</taxon>
        <taxon>Pterygota</taxon>
        <taxon>Neoptera</taxon>
        <taxon>Endopterygota</taxon>
        <taxon>Diptera</taxon>
        <taxon>Nematocera</taxon>
        <taxon>Sciaroidea</taxon>
        <taxon>Sciaridae</taxon>
        <taxon>Pseudolycoriella</taxon>
    </lineage>
</organism>
<sequence length="128" mass="13580">MWLRVLFLAFLSVVFVTITADYFEPLPNFFVLLLDPDPCPYSVDIGSNSQLFAALQQIANVTLTTVEDTLMKLSGQDLIISGTIVCVSSEEAKNAVERALNGALGSGSSVSAIVSSILGSLNLNIPIG</sequence>
<dbReference type="Proteomes" id="UP001151699">
    <property type="component" value="Chromosome A"/>
</dbReference>